<keyword evidence="3" id="KW-0812">Transmembrane</keyword>
<evidence type="ECO:0000256" key="1">
    <source>
        <dbReference type="ARBA" id="ARBA00022729"/>
    </source>
</evidence>
<comment type="caution">
    <text evidence="6">The sequence shown here is derived from an EMBL/GenBank/DDBJ whole genome shotgun (WGS) entry which is preliminary data.</text>
</comment>
<dbReference type="GO" id="GO:0042546">
    <property type="term" value="P:cell wall biogenesis"/>
    <property type="evidence" value="ECO:0007669"/>
    <property type="project" value="InterPro"/>
</dbReference>
<proteinExistence type="predicted"/>
<protein>
    <recommendedName>
        <fullName evidence="5">Yeast cell wall synthesis Kre9/Knh1-like N-terminal domain-containing protein</fullName>
    </recommendedName>
</protein>
<feature type="domain" description="Yeast cell wall synthesis Kre9/Knh1-like N-terminal" evidence="5">
    <location>
        <begin position="34"/>
        <end position="135"/>
    </location>
</feature>
<accession>A0AAI8VVJ2</accession>
<dbReference type="GO" id="GO:0006078">
    <property type="term" value="P:(1-&gt;6)-beta-D-glucan biosynthetic process"/>
    <property type="evidence" value="ECO:0007669"/>
    <property type="project" value="InterPro"/>
</dbReference>
<feature type="transmembrane region" description="Helical" evidence="3">
    <location>
        <begin position="206"/>
        <end position="236"/>
    </location>
</feature>
<evidence type="ECO:0000256" key="4">
    <source>
        <dbReference type="SAM" id="SignalP"/>
    </source>
</evidence>
<feature type="region of interest" description="Disordered" evidence="2">
    <location>
        <begin position="168"/>
        <end position="202"/>
    </location>
</feature>
<keyword evidence="3" id="KW-1133">Transmembrane helix</keyword>
<dbReference type="PANTHER" id="PTHR28154">
    <property type="entry name" value="CELL WALL SYNTHESIS PROTEIN KNH1-RELATED"/>
    <property type="match status" value="1"/>
</dbReference>
<dbReference type="GO" id="GO:0031505">
    <property type="term" value="P:fungal-type cell wall organization"/>
    <property type="evidence" value="ECO:0007669"/>
    <property type="project" value="TreeGrafter"/>
</dbReference>
<dbReference type="PANTHER" id="PTHR28154:SF1">
    <property type="entry name" value="CELL WALL SYNTHESIS PROTEIN KNH1-RELATED"/>
    <property type="match status" value="1"/>
</dbReference>
<sequence>MLHHYNIRSLSFIVFALSFYTQYAHSLGVEITNPPGGATLSVEQEIVFRWQDGGGNPDITALSTYTLELIVGGNSPGNSQVLQTIEEAGDVKDGSVSKSIDANVAQSIQNGFYLKMTSNTTTGNQVINYSNRFTLVDLTGNTAAQYLQAATAAAGSSANVPAAQYNVLSSPTTSSPSSPSATATATITTPPSNAAPSSPNPPASGLSAGIIAGIVTVAVLAVVGIISIIVWALFLYRRVRRRKQDQSVSSSRGSEELGAPRSAFVDDKAELSGRPVSTSRSPRELDASSVRAEVMGTQMPVEIAEREGSIYELEASGTIHELATRTSKAYDPISQV</sequence>
<feature type="chain" id="PRO_5042541999" description="Yeast cell wall synthesis Kre9/Knh1-like N-terminal domain-containing protein" evidence="4">
    <location>
        <begin position="27"/>
        <end position="336"/>
    </location>
</feature>
<feature type="signal peptide" evidence="4">
    <location>
        <begin position="1"/>
        <end position="26"/>
    </location>
</feature>
<name>A0AAI8VVJ2_9PEZI</name>
<dbReference type="GO" id="GO:0005576">
    <property type="term" value="C:extracellular region"/>
    <property type="evidence" value="ECO:0007669"/>
    <property type="project" value="TreeGrafter"/>
</dbReference>
<dbReference type="Pfam" id="PF10342">
    <property type="entry name" value="Kre9_KNH"/>
    <property type="match status" value="1"/>
</dbReference>
<evidence type="ECO:0000256" key="2">
    <source>
        <dbReference type="SAM" id="MobiDB-lite"/>
    </source>
</evidence>
<evidence type="ECO:0000259" key="5">
    <source>
        <dbReference type="Pfam" id="PF10342"/>
    </source>
</evidence>
<evidence type="ECO:0000313" key="6">
    <source>
        <dbReference type="EMBL" id="CAK3785959.1"/>
    </source>
</evidence>
<dbReference type="Proteomes" id="UP001296104">
    <property type="component" value="Unassembled WGS sequence"/>
</dbReference>
<dbReference type="InterPro" id="IPR045328">
    <property type="entry name" value="Kre9/Knh1"/>
</dbReference>
<feature type="region of interest" description="Disordered" evidence="2">
    <location>
        <begin position="244"/>
        <end position="287"/>
    </location>
</feature>
<evidence type="ECO:0000256" key="3">
    <source>
        <dbReference type="SAM" id="Phobius"/>
    </source>
</evidence>
<dbReference type="AlphaFoldDB" id="A0AAI8VVJ2"/>
<keyword evidence="3" id="KW-0472">Membrane</keyword>
<keyword evidence="7" id="KW-1185">Reference proteome</keyword>
<dbReference type="InterPro" id="IPR018466">
    <property type="entry name" value="Kre9/Knh1-like_N"/>
</dbReference>
<reference evidence="6" key="1">
    <citation type="submission" date="2023-11" db="EMBL/GenBank/DDBJ databases">
        <authorList>
            <person name="Alioto T."/>
            <person name="Alioto T."/>
            <person name="Gomez Garrido J."/>
        </authorList>
    </citation>
    <scope>NUCLEOTIDE SEQUENCE</scope>
</reference>
<feature type="compositionally biased region" description="Low complexity" evidence="2">
    <location>
        <begin position="168"/>
        <end position="197"/>
    </location>
</feature>
<dbReference type="EMBL" id="CAVMBE010000002">
    <property type="protein sequence ID" value="CAK3785959.1"/>
    <property type="molecule type" value="Genomic_DNA"/>
</dbReference>
<organism evidence="6 7">
    <name type="scientific">Lecanosticta acicola</name>
    <dbReference type="NCBI Taxonomy" id="111012"/>
    <lineage>
        <taxon>Eukaryota</taxon>
        <taxon>Fungi</taxon>
        <taxon>Dikarya</taxon>
        <taxon>Ascomycota</taxon>
        <taxon>Pezizomycotina</taxon>
        <taxon>Dothideomycetes</taxon>
        <taxon>Dothideomycetidae</taxon>
        <taxon>Mycosphaerellales</taxon>
        <taxon>Mycosphaerellaceae</taxon>
        <taxon>Lecanosticta</taxon>
    </lineage>
</organism>
<keyword evidence="1 4" id="KW-0732">Signal</keyword>
<gene>
    <name evidence="6" type="ORF">LECACI_7A000633</name>
</gene>
<evidence type="ECO:0000313" key="7">
    <source>
        <dbReference type="Proteomes" id="UP001296104"/>
    </source>
</evidence>